<feature type="non-terminal residue" evidence="2">
    <location>
        <position position="686"/>
    </location>
</feature>
<proteinExistence type="predicted"/>
<feature type="region of interest" description="Disordered" evidence="1">
    <location>
        <begin position="91"/>
        <end position="132"/>
    </location>
</feature>
<sequence length="686" mass="75342">MAPAPAAVRPPWWKLPTKFVSPPWGGQQKQQWQAWRDIGSDDDLEGWHQVGQTGGGPWCSKCGCKKNSKGSKFCKACGHKLSDISPAVAAEPAGVWSEQRRQHGDADGKDGKGGKKGKKGKDSGKGAETQPSFLEHLPGAQFLVAQEGPSVELEFHELEQLVATLEKLGDTVSLAKHRRTLQERRRLQQEALYVPPLSQRVTQAHKQVQDIAQKLEKAALHFERLEEGLESQRRWVQSLCEDMESKKAEHRKLVVELNRQVVDISQDSTPSVAPISVAGILDGSIEEIPLSFAGLGFDDEEYEMDANDKKELADRSARLKSELSNAVKQMSGQAAEKAKLFKEEQEAMALRLAGKRRRQGSGPEDPGSAGAAAAGSAPRGKDGEAADSDATRTLPEGADPVDAGAEGDRRTPLAEAAGSLRPADRFWSNKSVDLDWPQVGGFGAPALARPDKGTTLIGRQYYKQLSAVPEAALPEPLGQRPAATGLPPDAADPEWQAIQDFNGMRADLRDWAAAWFDSHTELETDSGHWRRWCKAFLGAMLADGGNEPLRRLLRIWFPGWHLDNILDELCLSGWRQSEPRRIAFLVRLNSAQYLDRWRLEHAHWRQLAQIRATFRRLLGDRAPGDPVPPQRPGGGMESGPIRRPDPDDDQAMDHVDNLTAKLLTLSHATSQQPPGGRACPGQANLH</sequence>
<evidence type="ECO:0008006" key="4">
    <source>
        <dbReference type="Google" id="ProtNLM"/>
    </source>
</evidence>
<evidence type="ECO:0000256" key="1">
    <source>
        <dbReference type="SAM" id="MobiDB-lite"/>
    </source>
</evidence>
<feature type="compositionally biased region" description="Low complexity" evidence="1">
    <location>
        <begin position="360"/>
        <end position="378"/>
    </location>
</feature>
<name>A0ABN9QND6_9DINO</name>
<feature type="region of interest" description="Disordered" evidence="1">
    <location>
        <begin position="619"/>
        <end position="686"/>
    </location>
</feature>
<feature type="compositionally biased region" description="Basic and acidic residues" evidence="1">
    <location>
        <begin position="640"/>
        <end position="656"/>
    </location>
</feature>
<gene>
    <name evidence="2" type="ORF">PCOR1329_LOCUS13461</name>
</gene>
<evidence type="ECO:0000313" key="2">
    <source>
        <dbReference type="EMBL" id="CAK0807658.1"/>
    </source>
</evidence>
<reference evidence="2" key="1">
    <citation type="submission" date="2023-10" db="EMBL/GenBank/DDBJ databases">
        <authorList>
            <person name="Chen Y."/>
            <person name="Shah S."/>
            <person name="Dougan E. K."/>
            <person name="Thang M."/>
            <person name="Chan C."/>
        </authorList>
    </citation>
    <scope>NUCLEOTIDE SEQUENCE [LARGE SCALE GENOMIC DNA]</scope>
</reference>
<evidence type="ECO:0000313" key="3">
    <source>
        <dbReference type="Proteomes" id="UP001189429"/>
    </source>
</evidence>
<comment type="caution">
    <text evidence="2">The sequence shown here is derived from an EMBL/GenBank/DDBJ whole genome shotgun (WGS) entry which is preliminary data.</text>
</comment>
<accession>A0ABN9QND6</accession>
<protein>
    <recommendedName>
        <fullName evidence="4">RanBP2-type domain-containing protein</fullName>
    </recommendedName>
</protein>
<keyword evidence="3" id="KW-1185">Reference proteome</keyword>
<dbReference type="Proteomes" id="UP001189429">
    <property type="component" value="Unassembled WGS sequence"/>
</dbReference>
<feature type="compositionally biased region" description="Basic and acidic residues" evidence="1">
    <location>
        <begin position="98"/>
        <end position="113"/>
    </location>
</feature>
<dbReference type="EMBL" id="CAUYUJ010003976">
    <property type="protein sequence ID" value="CAK0807658.1"/>
    <property type="molecule type" value="Genomic_DNA"/>
</dbReference>
<feature type="region of interest" description="Disordered" evidence="1">
    <location>
        <begin position="354"/>
        <end position="409"/>
    </location>
</feature>
<organism evidence="2 3">
    <name type="scientific">Prorocentrum cordatum</name>
    <dbReference type="NCBI Taxonomy" id="2364126"/>
    <lineage>
        <taxon>Eukaryota</taxon>
        <taxon>Sar</taxon>
        <taxon>Alveolata</taxon>
        <taxon>Dinophyceae</taxon>
        <taxon>Prorocentrales</taxon>
        <taxon>Prorocentraceae</taxon>
        <taxon>Prorocentrum</taxon>
    </lineage>
</organism>